<dbReference type="AlphaFoldDB" id="A0AA49JIC1"/>
<dbReference type="EC" id="2.4.-.-" evidence="3"/>
<feature type="transmembrane region" description="Helical" evidence="1">
    <location>
        <begin position="262"/>
        <end position="283"/>
    </location>
</feature>
<evidence type="ECO:0000313" key="3">
    <source>
        <dbReference type="EMBL" id="WKN34287.1"/>
    </source>
</evidence>
<keyword evidence="3" id="KW-0328">Glycosyltransferase</keyword>
<dbReference type="InterPro" id="IPR029044">
    <property type="entry name" value="Nucleotide-diphossugar_trans"/>
</dbReference>
<protein>
    <submittedName>
        <fullName evidence="3">Glycosyltransferase</fullName>
        <ecNumber evidence="3">2.4.-.-</ecNumber>
    </submittedName>
</protein>
<feature type="domain" description="Glycosyltransferase 2-like" evidence="2">
    <location>
        <begin position="4"/>
        <end position="166"/>
    </location>
</feature>
<evidence type="ECO:0000259" key="2">
    <source>
        <dbReference type="Pfam" id="PF00535"/>
    </source>
</evidence>
<name>A0AA49JIC1_9BACT</name>
<reference evidence="3" key="1">
    <citation type="journal article" date="2023" name="Comput. Struct. Biotechnol. J.">
        <title>Discovery of a novel marine Bacteroidetes with a rich repertoire of carbohydrate-active enzymes.</title>
        <authorList>
            <person name="Chen B."/>
            <person name="Liu G."/>
            <person name="Chen Q."/>
            <person name="Wang H."/>
            <person name="Liu L."/>
            <person name="Tang K."/>
        </authorList>
    </citation>
    <scope>NUCLEOTIDE SEQUENCE</scope>
    <source>
        <strain evidence="3">TK19036</strain>
    </source>
</reference>
<dbReference type="PANTHER" id="PTHR43685">
    <property type="entry name" value="GLYCOSYLTRANSFERASE"/>
    <property type="match status" value="1"/>
</dbReference>
<dbReference type="PANTHER" id="PTHR43685:SF3">
    <property type="entry name" value="SLR2126 PROTEIN"/>
    <property type="match status" value="1"/>
</dbReference>
<organism evidence="3">
    <name type="scientific">Roseihalotalea indica</name>
    <dbReference type="NCBI Taxonomy" id="2867963"/>
    <lineage>
        <taxon>Bacteria</taxon>
        <taxon>Pseudomonadati</taxon>
        <taxon>Bacteroidota</taxon>
        <taxon>Cytophagia</taxon>
        <taxon>Cytophagales</taxon>
        <taxon>Catalimonadaceae</taxon>
        <taxon>Roseihalotalea</taxon>
    </lineage>
</organism>
<feature type="transmembrane region" description="Helical" evidence="1">
    <location>
        <begin position="237"/>
        <end position="256"/>
    </location>
</feature>
<dbReference type="InterPro" id="IPR001173">
    <property type="entry name" value="Glyco_trans_2-like"/>
</dbReference>
<accession>A0AA49JIC1</accession>
<feature type="transmembrane region" description="Helical" evidence="1">
    <location>
        <begin position="290"/>
        <end position="310"/>
    </location>
</feature>
<dbReference type="InterPro" id="IPR050834">
    <property type="entry name" value="Glycosyltransf_2"/>
</dbReference>
<keyword evidence="1" id="KW-0472">Membrane</keyword>
<sequence>MFYSLIIPVYNRPEDIREVLNGLVAQSYTDFEVIVVESGSTIKSDQVVEEFKDRLTISYYLKGNDGQGFSRNYGLARAKGDYLLILDSDIIIPPDYLQQVHEGIRQHKLDAFGGPDRGHTSFTPVQKAVDFALTSFLTTAGTRGRKRLVGDYHPRSFNMGFSRKVYEATGGYRLPNCGEDIDLSIRIHQQGFRVGLIPEAYVYHKRKQTLSGFWQQMVWFGKSRINLARLFPGSLKLMYLLPLAFYAYLLVTLLLLAMKPAIGIWLLGALGLYLVAVLVEGTLRYKSLQVGFLSIFTSLTVFLGYGYGLIKYFFQQREPYTQPASAL</sequence>
<reference evidence="3" key="2">
    <citation type="journal article" date="2024" name="Antonie Van Leeuwenhoek">
        <title>Roseihalotalea indica gen. nov., sp. nov., a halophilic Bacteroidetes from mesopelagic Southwest Indian Ocean with higher carbohydrate metabolic potential.</title>
        <authorList>
            <person name="Chen B."/>
            <person name="Zhang M."/>
            <person name="Lin D."/>
            <person name="Ye J."/>
            <person name="Tang K."/>
        </authorList>
    </citation>
    <scope>NUCLEOTIDE SEQUENCE</scope>
    <source>
        <strain evidence="3">TK19036</strain>
    </source>
</reference>
<keyword evidence="3" id="KW-0808">Transferase</keyword>
<dbReference type="SUPFAM" id="SSF53448">
    <property type="entry name" value="Nucleotide-diphospho-sugar transferases"/>
    <property type="match status" value="1"/>
</dbReference>
<dbReference type="Gene3D" id="3.90.550.10">
    <property type="entry name" value="Spore Coat Polysaccharide Biosynthesis Protein SpsA, Chain A"/>
    <property type="match status" value="1"/>
</dbReference>
<dbReference type="GO" id="GO:0016757">
    <property type="term" value="F:glycosyltransferase activity"/>
    <property type="evidence" value="ECO:0007669"/>
    <property type="project" value="UniProtKB-KW"/>
</dbReference>
<evidence type="ECO:0000256" key="1">
    <source>
        <dbReference type="SAM" id="Phobius"/>
    </source>
</evidence>
<keyword evidence="1" id="KW-0812">Transmembrane</keyword>
<dbReference type="Pfam" id="PF00535">
    <property type="entry name" value="Glycos_transf_2"/>
    <property type="match status" value="1"/>
</dbReference>
<dbReference type="EMBL" id="CP120682">
    <property type="protein sequence ID" value="WKN34287.1"/>
    <property type="molecule type" value="Genomic_DNA"/>
</dbReference>
<keyword evidence="1" id="KW-1133">Transmembrane helix</keyword>
<gene>
    <name evidence="3" type="ORF">K4G66_18070</name>
</gene>
<proteinExistence type="predicted"/>